<dbReference type="GeneID" id="43708234"/>
<evidence type="ECO:0000256" key="4">
    <source>
        <dbReference type="ARBA" id="ARBA00022741"/>
    </source>
</evidence>
<dbReference type="HAMAP" id="MF_00039">
    <property type="entry name" value="Adenylate_kinase_AK6"/>
    <property type="match status" value="1"/>
</dbReference>
<dbReference type="HOGENOM" id="CLU_079096_3_1_2"/>
<evidence type="ECO:0000313" key="8">
    <source>
        <dbReference type="EMBL" id="ADL57814.1"/>
    </source>
</evidence>
<feature type="binding site" evidence="7">
    <location>
        <position position="11"/>
    </location>
    <ligand>
        <name>ATP</name>
        <dbReference type="ChEBI" id="CHEBI:30616"/>
    </ligand>
</feature>
<feature type="region of interest" description="LID" evidence="7">
    <location>
        <begin position="102"/>
        <end position="112"/>
    </location>
</feature>
<keyword evidence="3 7" id="KW-0808">Transferase</keyword>
<dbReference type="PATRIC" id="fig|79929.8.peg.201"/>
<dbReference type="OrthoDB" id="8730at2157"/>
<reference key="1">
    <citation type="submission" date="2009-08" db="EMBL/GenBank/DDBJ databases">
        <title>The genome sequence of Methanothermobacter marburgensis.</title>
        <authorList>
            <person name="Kaster A."/>
            <person name="Seedorf H."/>
            <person name="Goenrich M."/>
            <person name="Wiezer A."/>
            <person name="Liesegang H."/>
            <person name="Thauer R."/>
            <person name="Gottschalk G."/>
        </authorList>
    </citation>
    <scope>NUCLEOTIDE SEQUENCE</scope>
    <source>
        <strain>Marburg</strain>
    </source>
</reference>
<proteinExistence type="inferred from homology"/>
<evidence type="ECO:0000256" key="2">
    <source>
        <dbReference type="ARBA" id="ARBA00022552"/>
    </source>
</evidence>
<organism evidence="8 9">
    <name type="scientific">Methanothermobacter marburgensis (strain ATCC BAA-927 / DSM 2133 / JCM 14651 / NBRC 100331 / OCM 82 / Marburg)</name>
    <name type="common">Methanobacterium thermoautotrophicum</name>
    <dbReference type="NCBI Taxonomy" id="79929"/>
    <lineage>
        <taxon>Archaea</taxon>
        <taxon>Methanobacteriati</taxon>
        <taxon>Methanobacteriota</taxon>
        <taxon>Methanomada group</taxon>
        <taxon>Methanobacteria</taxon>
        <taxon>Methanobacteriales</taxon>
        <taxon>Methanobacteriaceae</taxon>
        <taxon>Methanothermobacter</taxon>
    </lineage>
</organism>
<comment type="catalytic activity">
    <reaction evidence="7">
        <text>ATP + H2O = ADP + phosphate + H(+)</text>
        <dbReference type="Rhea" id="RHEA:13065"/>
        <dbReference type="ChEBI" id="CHEBI:15377"/>
        <dbReference type="ChEBI" id="CHEBI:15378"/>
        <dbReference type="ChEBI" id="CHEBI:30616"/>
        <dbReference type="ChEBI" id="CHEBI:43474"/>
        <dbReference type="ChEBI" id="CHEBI:456216"/>
    </reaction>
</comment>
<dbReference type="RefSeq" id="WP_013295041.1">
    <property type="nucleotide sequence ID" value="NC_014408.1"/>
</dbReference>
<sequence>MRPICITGTPGVGKSTVAEILRDSGFRVLSVGELALEEGFILGRNPDRGYLEVDIESLCSHVKGLEGDGAILEGHLSHLCSCCSMVIVLRLHPKILEGRLKARGYPEEKIAENLEAEALDVCLVEAVEIHGDRVHEVDTTGRSAREVAEIIMDIISGSRVCPPGGVDFSGWLLG</sequence>
<keyword evidence="2 7" id="KW-0698">rRNA processing</keyword>
<dbReference type="PaxDb" id="79929-MTBMA_c02050"/>
<dbReference type="GO" id="GO:0016887">
    <property type="term" value="F:ATP hydrolysis activity"/>
    <property type="evidence" value="ECO:0007669"/>
    <property type="project" value="InterPro"/>
</dbReference>
<feature type="binding site" evidence="7">
    <location>
        <position position="14"/>
    </location>
    <ligand>
        <name>ATP</name>
        <dbReference type="ChEBI" id="CHEBI:30616"/>
    </ligand>
</feature>
<dbReference type="GO" id="GO:0042274">
    <property type="term" value="P:ribosomal small subunit biogenesis"/>
    <property type="evidence" value="ECO:0007669"/>
    <property type="project" value="UniProtKB-UniRule"/>
</dbReference>
<comment type="subunit">
    <text evidence="7">Interacts with uS11. Not a structural component of 40S pre-ribosomes, but transiently interacts with them by binding to uS11.</text>
</comment>
<evidence type="ECO:0000256" key="5">
    <source>
        <dbReference type="ARBA" id="ARBA00022777"/>
    </source>
</evidence>
<dbReference type="GeneID" id="9703911"/>
<feature type="binding site" evidence="7">
    <location>
        <position position="15"/>
    </location>
    <ligand>
        <name>ATP</name>
        <dbReference type="ChEBI" id="CHEBI:30616"/>
    </ligand>
</feature>
<dbReference type="InterPro" id="IPR027417">
    <property type="entry name" value="P-loop_NTPase"/>
</dbReference>
<comment type="similarity">
    <text evidence="7">Belongs to the adenylate kinase family. AK6 subfamily.</text>
</comment>
<dbReference type="PANTHER" id="PTHR12595:SF0">
    <property type="entry name" value="ADENYLATE KINASE ISOENZYME 6"/>
    <property type="match status" value="1"/>
</dbReference>
<evidence type="ECO:0000313" key="9">
    <source>
        <dbReference type="Proteomes" id="UP000000345"/>
    </source>
</evidence>
<keyword evidence="6 7" id="KW-0067">ATP-binding</keyword>
<accession>D9PUB6</accession>
<dbReference type="STRING" id="79929.MTBMA_c02050"/>
<evidence type="ECO:0000256" key="1">
    <source>
        <dbReference type="ARBA" id="ARBA00022517"/>
    </source>
</evidence>
<dbReference type="KEGG" id="mmg:MTBMA_c02050"/>
<dbReference type="AlphaFoldDB" id="D9PUB6"/>
<feature type="binding site" evidence="7">
    <location>
        <position position="13"/>
    </location>
    <ligand>
        <name>ATP</name>
        <dbReference type="ChEBI" id="CHEBI:30616"/>
    </ligand>
</feature>
<dbReference type="Pfam" id="PF13238">
    <property type="entry name" value="AAA_18"/>
    <property type="match status" value="1"/>
</dbReference>
<name>D9PUB6_METTM</name>
<comment type="catalytic activity">
    <reaction evidence="7">
        <text>AMP + ATP = 2 ADP</text>
        <dbReference type="Rhea" id="RHEA:12973"/>
        <dbReference type="ChEBI" id="CHEBI:30616"/>
        <dbReference type="ChEBI" id="CHEBI:456215"/>
        <dbReference type="ChEBI" id="CHEBI:456216"/>
        <dbReference type="EC" id="2.7.4.3"/>
    </reaction>
</comment>
<keyword evidence="9" id="KW-1185">Reference proteome</keyword>
<evidence type="ECO:0000256" key="3">
    <source>
        <dbReference type="ARBA" id="ARBA00022679"/>
    </source>
</evidence>
<protein>
    <recommendedName>
        <fullName evidence="7">Putative adenylate kinase</fullName>
        <shortName evidence="7">AK</shortName>
        <ecNumber evidence="7">2.7.4.3</ecNumber>
    </recommendedName>
    <alternativeName>
        <fullName evidence="7">ATP-AMP transphosphorylase</fullName>
    </alternativeName>
</protein>
<dbReference type="EC" id="2.7.4.3" evidence="7"/>
<feature type="binding site" evidence="7">
    <location>
        <position position="16"/>
    </location>
    <ligand>
        <name>ATP</name>
        <dbReference type="ChEBI" id="CHEBI:30616"/>
    </ligand>
</feature>
<dbReference type="SUPFAM" id="SSF52540">
    <property type="entry name" value="P-loop containing nucleoside triphosphate hydrolases"/>
    <property type="match status" value="1"/>
</dbReference>
<dbReference type="PANTHER" id="PTHR12595">
    <property type="entry name" value="POS9-ACTIVATING FACTOR FAP7-RELATED"/>
    <property type="match status" value="1"/>
</dbReference>
<keyword evidence="5 7" id="KW-0418">Kinase</keyword>
<feature type="binding site" evidence="7">
    <location>
        <position position="103"/>
    </location>
    <ligand>
        <name>ATP</name>
        <dbReference type="ChEBI" id="CHEBI:30616"/>
    </ligand>
</feature>
<reference evidence="8 9" key="2">
    <citation type="journal article" date="2010" name="J. Bacteriol.">
        <title>Complete genome sequence of Methanothermobacter marburgensis, a methanoarchaeon model organism.</title>
        <authorList>
            <person name="Liesegang H."/>
            <person name="Kaster A.K."/>
            <person name="Wiezer A."/>
            <person name="Goenrich M."/>
            <person name="Wollherr A."/>
            <person name="Seedorf H."/>
            <person name="Gottschalk G."/>
            <person name="Thauer R.K."/>
        </authorList>
    </citation>
    <scope>NUCLEOTIDE SEQUENCE [LARGE SCALE GENOMIC DNA]</scope>
    <source>
        <strain evidence="9">ATCC BAA-927 / DSM 2133 / JCM 14651 / NBRC 100331 / OCM 82 / Marburg</strain>
    </source>
</reference>
<comment type="caution">
    <text evidence="7">Lacks conserved residue(s) required for the propagation of feature annotation.</text>
</comment>
<dbReference type="GO" id="GO:0005524">
    <property type="term" value="F:ATP binding"/>
    <property type="evidence" value="ECO:0007669"/>
    <property type="project" value="UniProtKB-UniRule"/>
</dbReference>
<evidence type="ECO:0000256" key="6">
    <source>
        <dbReference type="ARBA" id="ARBA00022840"/>
    </source>
</evidence>
<comment type="function">
    <text evidence="7">Broad-specificity nucleoside monophosphate (NMP) kinase that catalyzes the reversible transfer of the terminal phosphate group between nucleoside triphosphates and monophosphates. Has also ATPase activity. Involved in the late maturation steps of the 30S ribosomal particles, specifically 16S rRNA maturation. While NMP activity is not required for ribosome maturation, ATPase activity is. Associates transiently with small ribosomal subunit protein uS11. ATP hydrolysis breaks the interaction with uS11. May temporarily remove uS11 from the ribosome to enable a conformational change of the ribosomal RNA that is needed for the final maturation step of the small ribosomal subunit.</text>
</comment>
<evidence type="ECO:0000256" key="7">
    <source>
        <dbReference type="HAMAP-Rule" id="MF_00039"/>
    </source>
</evidence>
<dbReference type="Proteomes" id="UP000000345">
    <property type="component" value="Chromosome"/>
</dbReference>
<dbReference type="EMBL" id="CP001710">
    <property type="protein sequence ID" value="ADL57814.1"/>
    <property type="molecule type" value="Genomic_DNA"/>
</dbReference>
<gene>
    <name evidence="8" type="ordered locus">MTBMA_c02050</name>
</gene>
<dbReference type="Gene3D" id="3.40.50.300">
    <property type="entry name" value="P-loop containing nucleotide triphosphate hydrolases"/>
    <property type="match status" value="1"/>
</dbReference>
<keyword evidence="4 7" id="KW-0547">Nucleotide-binding</keyword>
<dbReference type="GO" id="GO:0006364">
    <property type="term" value="P:rRNA processing"/>
    <property type="evidence" value="ECO:0007669"/>
    <property type="project" value="UniProtKB-KW"/>
</dbReference>
<dbReference type="GO" id="GO:0004017">
    <property type="term" value="F:AMP kinase activity"/>
    <property type="evidence" value="ECO:0007669"/>
    <property type="project" value="UniProtKB-UniRule"/>
</dbReference>
<dbReference type="InterPro" id="IPR020618">
    <property type="entry name" value="Adenyl_kinase_AK6"/>
</dbReference>
<keyword evidence="1 7" id="KW-0690">Ribosome biogenesis</keyword>